<comment type="caution">
    <text evidence="1">The sequence shown here is derived from an EMBL/GenBank/DDBJ whole genome shotgun (WGS) entry which is preliminary data.</text>
</comment>
<evidence type="ECO:0000313" key="1">
    <source>
        <dbReference type="EMBL" id="EYC37835.1"/>
    </source>
</evidence>
<gene>
    <name evidence="1" type="primary">Acey_s0762.g2135</name>
    <name evidence="1" type="ORF">Y032_0762g2135</name>
</gene>
<organism evidence="1 2">
    <name type="scientific">Ancylostoma ceylanicum</name>
    <dbReference type="NCBI Taxonomy" id="53326"/>
    <lineage>
        <taxon>Eukaryota</taxon>
        <taxon>Metazoa</taxon>
        <taxon>Ecdysozoa</taxon>
        <taxon>Nematoda</taxon>
        <taxon>Chromadorea</taxon>
        <taxon>Rhabditida</taxon>
        <taxon>Rhabditina</taxon>
        <taxon>Rhabditomorpha</taxon>
        <taxon>Strongyloidea</taxon>
        <taxon>Ancylostomatidae</taxon>
        <taxon>Ancylostomatinae</taxon>
        <taxon>Ancylostoma</taxon>
    </lineage>
</organism>
<sequence>MSDAMALKARLLGNLSKFLAPSASVDAVDVLHDVFNLSTHCRVFYKEPKSLFAPEEQQKLRDDLSKALPKFNVSLIEHLGLLGLESATTFRRTRSGLQFLKDDFITGDKELEQKFDELMDGGGVTKIEVSLDDWKGDRAEWDMGDDPEDLRGVPESHDWWAEAERGDSWGRFGAPVDRSVPASS</sequence>
<accession>A0A016WDW8</accession>
<dbReference type="AlphaFoldDB" id="A0A016WDW8"/>
<proteinExistence type="predicted"/>
<dbReference type="STRING" id="53326.A0A016WDW8"/>
<evidence type="ECO:0000313" key="2">
    <source>
        <dbReference type="Proteomes" id="UP000024635"/>
    </source>
</evidence>
<dbReference type="EMBL" id="JARK01000362">
    <property type="protein sequence ID" value="EYC37835.1"/>
    <property type="molecule type" value="Genomic_DNA"/>
</dbReference>
<dbReference type="OrthoDB" id="5839662at2759"/>
<protein>
    <submittedName>
        <fullName evidence="1">Uncharacterized protein</fullName>
    </submittedName>
</protein>
<reference evidence="2" key="1">
    <citation type="journal article" date="2015" name="Nat. Genet.">
        <title>The genome and transcriptome of the zoonotic hookworm Ancylostoma ceylanicum identify infection-specific gene families.</title>
        <authorList>
            <person name="Schwarz E.M."/>
            <person name="Hu Y."/>
            <person name="Antoshechkin I."/>
            <person name="Miller M.M."/>
            <person name="Sternberg P.W."/>
            <person name="Aroian R.V."/>
        </authorList>
    </citation>
    <scope>NUCLEOTIDE SEQUENCE</scope>
    <source>
        <strain evidence="2">HY135</strain>
    </source>
</reference>
<name>A0A016WDW8_9BILA</name>
<dbReference type="Proteomes" id="UP000024635">
    <property type="component" value="Unassembled WGS sequence"/>
</dbReference>
<keyword evidence="2" id="KW-1185">Reference proteome</keyword>